<protein>
    <submittedName>
        <fullName evidence="4">Uncharacterized protein</fullName>
    </submittedName>
</protein>
<evidence type="ECO:0000256" key="2">
    <source>
        <dbReference type="SAM" id="Phobius"/>
    </source>
</evidence>
<dbReference type="AlphaFoldDB" id="A0A914Q4S6"/>
<dbReference type="InterPro" id="IPR029039">
    <property type="entry name" value="Flavoprotein-like_sf"/>
</dbReference>
<evidence type="ECO:0000313" key="3">
    <source>
        <dbReference type="Proteomes" id="UP000887578"/>
    </source>
</evidence>
<accession>A0A914Q4S6</accession>
<evidence type="ECO:0000256" key="1">
    <source>
        <dbReference type="SAM" id="MobiDB-lite"/>
    </source>
</evidence>
<organism evidence="3 4">
    <name type="scientific">Panagrolaimus davidi</name>
    <dbReference type="NCBI Taxonomy" id="227884"/>
    <lineage>
        <taxon>Eukaryota</taxon>
        <taxon>Metazoa</taxon>
        <taxon>Ecdysozoa</taxon>
        <taxon>Nematoda</taxon>
        <taxon>Chromadorea</taxon>
        <taxon>Rhabditida</taxon>
        <taxon>Tylenchina</taxon>
        <taxon>Panagrolaimomorpha</taxon>
        <taxon>Panagrolaimoidea</taxon>
        <taxon>Panagrolaimidae</taxon>
        <taxon>Panagrolaimus</taxon>
    </lineage>
</organism>
<name>A0A914Q4S6_9BILA</name>
<feature type="region of interest" description="Disordered" evidence="1">
    <location>
        <begin position="254"/>
        <end position="287"/>
    </location>
</feature>
<keyword evidence="2" id="KW-1133">Transmembrane helix</keyword>
<keyword evidence="2" id="KW-0472">Membrane</keyword>
<sequence length="287" mass="33308">MVPPDRSMFKTPQSIKAPASTKTAGLSTMEKLVRYAEKDDLLLYMTALFGILMPGIMYFLYKKAHTAYLEYSNVREEQKKTERQRKKECNKKLELTIFTCGTGTRAKKLAYDAAERLEDIDPLVVKLVETDFNGFQHYKGVCLFIVGVEEDNIEPTECTALFEWLKETKFSNKKNNLLNNILYSILIITPKKEKLEEINTLLDNFKKRMNAVGAQEVCDSSACIYEKIKEYFDVWMTEIRYNTKRLGMTRPVVRRRKKIQQSSEDSATESDRIYGSSEDESDHEKFD</sequence>
<dbReference type="Proteomes" id="UP000887578">
    <property type="component" value="Unplaced"/>
</dbReference>
<keyword evidence="3" id="KW-1185">Reference proteome</keyword>
<evidence type="ECO:0000313" key="4">
    <source>
        <dbReference type="WBParaSite" id="PDA_v2.g23932.t1"/>
    </source>
</evidence>
<keyword evidence="2" id="KW-0812">Transmembrane</keyword>
<dbReference type="WBParaSite" id="PDA_v2.g23932.t1">
    <property type="protein sequence ID" value="PDA_v2.g23932.t1"/>
    <property type="gene ID" value="PDA_v2.g23932"/>
</dbReference>
<proteinExistence type="predicted"/>
<reference evidence="4" key="1">
    <citation type="submission" date="2022-11" db="UniProtKB">
        <authorList>
            <consortium name="WormBaseParasite"/>
        </authorList>
    </citation>
    <scope>IDENTIFICATION</scope>
</reference>
<feature type="transmembrane region" description="Helical" evidence="2">
    <location>
        <begin position="41"/>
        <end position="61"/>
    </location>
</feature>
<dbReference type="Gene3D" id="3.40.50.360">
    <property type="match status" value="1"/>
</dbReference>